<dbReference type="InterPro" id="IPR011914">
    <property type="entry name" value="RfaE_dom_II"/>
</dbReference>
<comment type="catalytic activity">
    <reaction evidence="7">
        <text>D-glycero-beta-D-manno-heptose 1-phosphate + ATP + H(+) = ADP-D-glycero-beta-D-manno-heptose + diphosphate</text>
        <dbReference type="Rhea" id="RHEA:27465"/>
        <dbReference type="ChEBI" id="CHEBI:15378"/>
        <dbReference type="ChEBI" id="CHEBI:30616"/>
        <dbReference type="ChEBI" id="CHEBI:33019"/>
        <dbReference type="ChEBI" id="CHEBI:59967"/>
        <dbReference type="ChEBI" id="CHEBI:61593"/>
        <dbReference type="EC" id="2.7.7.70"/>
    </reaction>
</comment>
<evidence type="ECO:0000313" key="9">
    <source>
        <dbReference type="EMBL" id="WMN12064.1"/>
    </source>
</evidence>
<evidence type="ECO:0000256" key="1">
    <source>
        <dbReference type="ARBA" id="ARBA00012519"/>
    </source>
</evidence>
<keyword evidence="2" id="KW-0808">Transferase</keyword>
<evidence type="ECO:0000256" key="4">
    <source>
        <dbReference type="ARBA" id="ARBA00022741"/>
    </source>
</evidence>
<dbReference type="EC" id="2.7.7.70" evidence="1"/>
<dbReference type="GO" id="GO:0016779">
    <property type="term" value="F:nucleotidyltransferase activity"/>
    <property type="evidence" value="ECO:0007669"/>
    <property type="project" value="UniProtKB-KW"/>
</dbReference>
<organism evidence="9 10">
    <name type="scientific">Marivirga salinarum</name>
    <dbReference type="NCBI Taxonomy" id="3059078"/>
    <lineage>
        <taxon>Bacteria</taxon>
        <taxon>Pseudomonadati</taxon>
        <taxon>Bacteroidota</taxon>
        <taxon>Cytophagia</taxon>
        <taxon>Cytophagales</taxon>
        <taxon>Marivirgaceae</taxon>
        <taxon>Marivirga</taxon>
    </lineage>
</organism>
<accession>A0AA51NB63</accession>
<dbReference type="NCBIfam" id="TIGR02199">
    <property type="entry name" value="rfaE_dom_II"/>
    <property type="match status" value="1"/>
</dbReference>
<proteinExistence type="predicted"/>
<name>A0AA51NB63_9BACT</name>
<dbReference type="RefSeq" id="WP_308349886.1">
    <property type="nucleotide sequence ID" value="NZ_CP129971.1"/>
</dbReference>
<dbReference type="Proteomes" id="UP001230496">
    <property type="component" value="Chromosome"/>
</dbReference>
<dbReference type="EMBL" id="CP129971">
    <property type="protein sequence ID" value="WMN12064.1"/>
    <property type="molecule type" value="Genomic_DNA"/>
</dbReference>
<evidence type="ECO:0000313" key="10">
    <source>
        <dbReference type="Proteomes" id="UP001230496"/>
    </source>
</evidence>
<gene>
    <name evidence="9" type="primary">rfaE2</name>
    <name evidence="9" type="ORF">QYS49_07765</name>
</gene>
<dbReference type="AlphaFoldDB" id="A0AA51NB63"/>
<dbReference type="PANTHER" id="PTHR43793:SF2">
    <property type="entry name" value="BIFUNCTIONAL PROTEIN HLDE"/>
    <property type="match status" value="1"/>
</dbReference>
<dbReference type="PANTHER" id="PTHR43793">
    <property type="entry name" value="FAD SYNTHASE"/>
    <property type="match status" value="1"/>
</dbReference>
<evidence type="ECO:0000256" key="6">
    <source>
        <dbReference type="ARBA" id="ARBA00023277"/>
    </source>
</evidence>
<reference evidence="9 10" key="1">
    <citation type="submission" date="2023-08" db="EMBL/GenBank/DDBJ databases">
        <title>Comparative genomics and taxonomic characterization of three novel marine species of genus Marivirga.</title>
        <authorList>
            <person name="Muhammad N."/>
            <person name="Kim S.-G."/>
        </authorList>
    </citation>
    <scope>NUCLEOTIDE SEQUENCE [LARGE SCALE GENOMIC DNA]</scope>
    <source>
        <strain evidence="9 10">BDSF4-3</strain>
    </source>
</reference>
<dbReference type="KEGG" id="msaa:QYS49_07765"/>
<keyword evidence="6" id="KW-0119">Carbohydrate metabolism</keyword>
<evidence type="ECO:0000259" key="8">
    <source>
        <dbReference type="Pfam" id="PF01467"/>
    </source>
</evidence>
<keyword evidence="10" id="KW-1185">Reference proteome</keyword>
<keyword evidence="4" id="KW-0547">Nucleotide-binding</keyword>
<protein>
    <recommendedName>
        <fullName evidence="1">D-glycero-beta-D-manno-heptose 1-phosphate adenylyltransferase</fullName>
        <ecNumber evidence="1">2.7.7.70</ecNumber>
    </recommendedName>
</protein>
<dbReference type="GO" id="GO:0005524">
    <property type="term" value="F:ATP binding"/>
    <property type="evidence" value="ECO:0007669"/>
    <property type="project" value="UniProtKB-KW"/>
</dbReference>
<dbReference type="InterPro" id="IPR050385">
    <property type="entry name" value="Archaeal_FAD_synthase"/>
</dbReference>
<keyword evidence="3 9" id="KW-0548">Nucleotidyltransferase</keyword>
<dbReference type="NCBIfam" id="TIGR00125">
    <property type="entry name" value="cyt_tran_rel"/>
    <property type="match status" value="1"/>
</dbReference>
<dbReference type="InterPro" id="IPR014729">
    <property type="entry name" value="Rossmann-like_a/b/a_fold"/>
</dbReference>
<dbReference type="GO" id="GO:0016773">
    <property type="term" value="F:phosphotransferase activity, alcohol group as acceptor"/>
    <property type="evidence" value="ECO:0007669"/>
    <property type="project" value="InterPro"/>
</dbReference>
<dbReference type="InterPro" id="IPR004821">
    <property type="entry name" value="Cyt_trans-like"/>
</dbReference>
<dbReference type="GO" id="GO:0005975">
    <property type="term" value="P:carbohydrate metabolic process"/>
    <property type="evidence" value="ECO:0007669"/>
    <property type="project" value="InterPro"/>
</dbReference>
<evidence type="ECO:0000256" key="3">
    <source>
        <dbReference type="ARBA" id="ARBA00022695"/>
    </source>
</evidence>
<sequence length="156" mass="17167">MPTADKILNLEALIKKRQEWKDQQVVFTNGCFDILHLGHVDYLEKAASKGDKLIVALNTDASVSKLKGPTRPVNNEQARARIIAALSFVDAVVFFSEDTPLSLIKQLIPDILVKGSDYNISNIIGAEIVMENGGKVETIELVDGYSTTNIINKINQ</sequence>
<evidence type="ECO:0000256" key="7">
    <source>
        <dbReference type="ARBA" id="ARBA00047428"/>
    </source>
</evidence>
<feature type="domain" description="Cytidyltransferase-like" evidence="8">
    <location>
        <begin position="27"/>
        <end position="121"/>
    </location>
</feature>
<dbReference type="Pfam" id="PF01467">
    <property type="entry name" value="CTP_transf_like"/>
    <property type="match status" value="1"/>
</dbReference>
<dbReference type="SUPFAM" id="SSF52374">
    <property type="entry name" value="Nucleotidylyl transferase"/>
    <property type="match status" value="1"/>
</dbReference>
<dbReference type="Gene3D" id="3.40.50.620">
    <property type="entry name" value="HUPs"/>
    <property type="match status" value="1"/>
</dbReference>
<evidence type="ECO:0000256" key="5">
    <source>
        <dbReference type="ARBA" id="ARBA00022840"/>
    </source>
</evidence>
<keyword evidence="5" id="KW-0067">ATP-binding</keyword>
<evidence type="ECO:0000256" key="2">
    <source>
        <dbReference type="ARBA" id="ARBA00022679"/>
    </source>
</evidence>